<evidence type="ECO:0000256" key="2">
    <source>
        <dbReference type="SAM" id="SignalP"/>
    </source>
</evidence>
<feature type="region of interest" description="Disordered" evidence="1">
    <location>
        <begin position="70"/>
        <end position="94"/>
    </location>
</feature>
<evidence type="ECO:0000256" key="1">
    <source>
        <dbReference type="SAM" id="MobiDB-lite"/>
    </source>
</evidence>
<evidence type="ECO:0000313" key="4">
    <source>
        <dbReference type="Proteomes" id="UP000314294"/>
    </source>
</evidence>
<feature type="chain" id="PRO_5021399280" description="Secreted protein" evidence="2">
    <location>
        <begin position="16"/>
        <end position="94"/>
    </location>
</feature>
<organism evidence="3 4">
    <name type="scientific">Liparis tanakae</name>
    <name type="common">Tanaka's snailfish</name>
    <dbReference type="NCBI Taxonomy" id="230148"/>
    <lineage>
        <taxon>Eukaryota</taxon>
        <taxon>Metazoa</taxon>
        <taxon>Chordata</taxon>
        <taxon>Craniata</taxon>
        <taxon>Vertebrata</taxon>
        <taxon>Euteleostomi</taxon>
        <taxon>Actinopterygii</taxon>
        <taxon>Neopterygii</taxon>
        <taxon>Teleostei</taxon>
        <taxon>Neoteleostei</taxon>
        <taxon>Acanthomorphata</taxon>
        <taxon>Eupercaria</taxon>
        <taxon>Perciformes</taxon>
        <taxon>Cottioidei</taxon>
        <taxon>Cottales</taxon>
        <taxon>Liparidae</taxon>
        <taxon>Liparis</taxon>
    </lineage>
</organism>
<reference evidence="3 4" key="1">
    <citation type="submission" date="2019-03" db="EMBL/GenBank/DDBJ databases">
        <title>First draft genome of Liparis tanakae, snailfish: a comprehensive survey of snailfish specific genes.</title>
        <authorList>
            <person name="Kim W."/>
            <person name="Song I."/>
            <person name="Jeong J.-H."/>
            <person name="Kim D."/>
            <person name="Kim S."/>
            <person name="Ryu S."/>
            <person name="Song J.Y."/>
            <person name="Lee S.K."/>
        </authorList>
    </citation>
    <scope>NUCLEOTIDE SEQUENCE [LARGE SCALE GENOMIC DNA]</scope>
    <source>
        <tissue evidence="3">Muscle</tissue>
    </source>
</reference>
<sequence length="94" mass="10370">MFALLLTSSVGFHMADGPPASSMFPSPFAWENSVDVSVFSSEDRFTTGPLPPRVKRISTGSADATLLRSRASRRRKSIRAERIADVGTRTSRRR</sequence>
<dbReference type="Proteomes" id="UP000314294">
    <property type="component" value="Unassembled WGS sequence"/>
</dbReference>
<proteinExistence type="predicted"/>
<dbReference type="EMBL" id="SRLO01000249">
    <property type="protein sequence ID" value="TNN64646.1"/>
    <property type="molecule type" value="Genomic_DNA"/>
</dbReference>
<evidence type="ECO:0008006" key="5">
    <source>
        <dbReference type="Google" id="ProtNLM"/>
    </source>
</evidence>
<gene>
    <name evidence="3" type="ORF">EYF80_025155</name>
</gene>
<dbReference type="AlphaFoldDB" id="A0A4Z2HFZ4"/>
<evidence type="ECO:0000313" key="3">
    <source>
        <dbReference type="EMBL" id="TNN64646.1"/>
    </source>
</evidence>
<keyword evidence="2" id="KW-0732">Signal</keyword>
<keyword evidence="4" id="KW-1185">Reference proteome</keyword>
<protein>
    <recommendedName>
        <fullName evidence="5">Secreted protein</fullName>
    </recommendedName>
</protein>
<comment type="caution">
    <text evidence="3">The sequence shown here is derived from an EMBL/GenBank/DDBJ whole genome shotgun (WGS) entry which is preliminary data.</text>
</comment>
<accession>A0A4Z2HFZ4</accession>
<feature type="signal peptide" evidence="2">
    <location>
        <begin position="1"/>
        <end position="15"/>
    </location>
</feature>
<name>A0A4Z2HFZ4_9TELE</name>